<dbReference type="EMBL" id="GGEC01060890">
    <property type="protein sequence ID" value="MBX41374.1"/>
    <property type="molecule type" value="Transcribed_RNA"/>
</dbReference>
<accession>A0A2P2NFZ6</accession>
<protein>
    <submittedName>
        <fullName evidence="1">Uncharacterized protein</fullName>
    </submittedName>
</protein>
<sequence>MSDRIKFIVLKPKTKHETNNFKALVDEG</sequence>
<proteinExistence type="predicted"/>
<organism evidence="1">
    <name type="scientific">Rhizophora mucronata</name>
    <name type="common">Asiatic mangrove</name>
    <dbReference type="NCBI Taxonomy" id="61149"/>
    <lineage>
        <taxon>Eukaryota</taxon>
        <taxon>Viridiplantae</taxon>
        <taxon>Streptophyta</taxon>
        <taxon>Embryophyta</taxon>
        <taxon>Tracheophyta</taxon>
        <taxon>Spermatophyta</taxon>
        <taxon>Magnoliopsida</taxon>
        <taxon>eudicotyledons</taxon>
        <taxon>Gunneridae</taxon>
        <taxon>Pentapetalae</taxon>
        <taxon>rosids</taxon>
        <taxon>fabids</taxon>
        <taxon>Malpighiales</taxon>
        <taxon>Rhizophoraceae</taxon>
        <taxon>Rhizophora</taxon>
    </lineage>
</organism>
<evidence type="ECO:0000313" key="1">
    <source>
        <dbReference type="EMBL" id="MBX41374.1"/>
    </source>
</evidence>
<name>A0A2P2NFZ6_RHIMU</name>
<reference evidence="1" key="1">
    <citation type="submission" date="2018-02" db="EMBL/GenBank/DDBJ databases">
        <title>Rhizophora mucronata_Transcriptome.</title>
        <authorList>
            <person name="Meera S.P."/>
            <person name="Sreeshan A."/>
            <person name="Augustine A."/>
        </authorList>
    </citation>
    <scope>NUCLEOTIDE SEQUENCE</scope>
    <source>
        <tissue evidence="1">Leaf</tissue>
    </source>
</reference>
<dbReference type="AlphaFoldDB" id="A0A2P2NFZ6"/>